<dbReference type="RefSeq" id="WP_404746117.1">
    <property type="nucleotide sequence ID" value="NZ_JBJDQH010000003.1"/>
</dbReference>
<dbReference type="Gene3D" id="1.10.10.60">
    <property type="entry name" value="Homeodomain-like"/>
    <property type="match status" value="1"/>
</dbReference>
<evidence type="ECO:0000313" key="5">
    <source>
        <dbReference type="Proteomes" id="UP001620295"/>
    </source>
</evidence>
<proteinExistence type="predicted"/>
<sequence length="205" mass="21381">MTAAGPTRAERRRNTEQRILAAARELFAERGFERTTIRAVASAAQVDPALVMQYFGSKQELFSQAVRISVAGAGAEAEAEGRPRAGGPEALTDSLLASLGMKIGGLPEASLAMLRSMLTHPEAAEAARTALGHQITELAAAISAGPEVDDRAEDARLRAALAVATMVGVTIGHQLLGIDDLRRASPEEIAAALRPALHALVTGAE</sequence>
<dbReference type="InterPro" id="IPR041678">
    <property type="entry name" value="TetR_C_16"/>
</dbReference>
<keyword evidence="5" id="KW-1185">Reference proteome</keyword>
<dbReference type="InterPro" id="IPR001647">
    <property type="entry name" value="HTH_TetR"/>
</dbReference>
<dbReference type="SUPFAM" id="SSF46689">
    <property type="entry name" value="Homeodomain-like"/>
    <property type="match status" value="1"/>
</dbReference>
<protein>
    <submittedName>
        <fullName evidence="4">TetR family transcriptional regulator</fullName>
    </submittedName>
</protein>
<comment type="caution">
    <text evidence="4">The sequence shown here is derived from an EMBL/GenBank/DDBJ whole genome shotgun (WGS) entry which is preliminary data.</text>
</comment>
<evidence type="ECO:0000256" key="1">
    <source>
        <dbReference type="ARBA" id="ARBA00023125"/>
    </source>
</evidence>
<dbReference type="Gene3D" id="1.10.357.10">
    <property type="entry name" value="Tetracycline Repressor, domain 2"/>
    <property type="match status" value="1"/>
</dbReference>
<dbReference type="InterPro" id="IPR009057">
    <property type="entry name" value="Homeodomain-like_sf"/>
</dbReference>
<dbReference type="PROSITE" id="PS50977">
    <property type="entry name" value="HTH_TETR_2"/>
    <property type="match status" value="1"/>
</dbReference>
<dbReference type="PANTHER" id="PTHR30055">
    <property type="entry name" value="HTH-TYPE TRANSCRIPTIONAL REGULATOR RUTR"/>
    <property type="match status" value="1"/>
</dbReference>
<accession>A0ABW8LHV3</accession>
<organism evidence="4 5">
    <name type="scientific">Streptomyces milbemycinicus</name>
    <dbReference type="NCBI Taxonomy" id="476552"/>
    <lineage>
        <taxon>Bacteria</taxon>
        <taxon>Bacillati</taxon>
        <taxon>Actinomycetota</taxon>
        <taxon>Actinomycetes</taxon>
        <taxon>Kitasatosporales</taxon>
        <taxon>Streptomycetaceae</taxon>
        <taxon>Streptomyces</taxon>
    </lineage>
</organism>
<evidence type="ECO:0000259" key="3">
    <source>
        <dbReference type="PROSITE" id="PS50977"/>
    </source>
</evidence>
<name>A0ABW8LHV3_9ACTN</name>
<dbReference type="EMBL" id="JBJDQH010000003">
    <property type="protein sequence ID" value="MFK4265487.1"/>
    <property type="molecule type" value="Genomic_DNA"/>
</dbReference>
<dbReference type="Proteomes" id="UP001620295">
    <property type="component" value="Unassembled WGS sequence"/>
</dbReference>
<dbReference type="Pfam" id="PF17920">
    <property type="entry name" value="TetR_C_16"/>
    <property type="match status" value="1"/>
</dbReference>
<dbReference type="InterPro" id="IPR050109">
    <property type="entry name" value="HTH-type_TetR-like_transc_reg"/>
</dbReference>
<feature type="domain" description="HTH tetR-type" evidence="3">
    <location>
        <begin position="13"/>
        <end position="73"/>
    </location>
</feature>
<evidence type="ECO:0000256" key="2">
    <source>
        <dbReference type="PROSITE-ProRule" id="PRU00335"/>
    </source>
</evidence>
<dbReference type="PRINTS" id="PR00455">
    <property type="entry name" value="HTHTETR"/>
</dbReference>
<keyword evidence="1 2" id="KW-0238">DNA-binding</keyword>
<dbReference type="SUPFAM" id="SSF48498">
    <property type="entry name" value="Tetracyclin repressor-like, C-terminal domain"/>
    <property type="match status" value="1"/>
</dbReference>
<gene>
    <name evidence="4" type="ORF">ACI2L5_11145</name>
</gene>
<feature type="DNA-binding region" description="H-T-H motif" evidence="2">
    <location>
        <begin position="36"/>
        <end position="55"/>
    </location>
</feature>
<dbReference type="Pfam" id="PF00440">
    <property type="entry name" value="TetR_N"/>
    <property type="match status" value="1"/>
</dbReference>
<evidence type="ECO:0000313" key="4">
    <source>
        <dbReference type="EMBL" id="MFK4265487.1"/>
    </source>
</evidence>
<reference evidence="4 5" key="1">
    <citation type="submission" date="2024-11" db="EMBL/GenBank/DDBJ databases">
        <title>The Natural Products Discovery Center: Release of the First 8490 Sequenced Strains for Exploring Actinobacteria Biosynthetic Diversity.</title>
        <authorList>
            <person name="Kalkreuter E."/>
            <person name="Kautsar S.A."/>
            <person name="Yang D."/>
            <person name="Bader C.D."/>
            <person name="Teijaro C.N."/>
            <person name="Fluegel L."/>
            <person name="Davis C.M."/>
            <person name="Simpson J.R."/>
            <person name="Lauterbach L."/>
            <person name="Steele A.D."/>
            <person name="Gui C."/>
            <person name="Meng S."/>
            <person name="Li G."/>
            <person name="Viehrig K."/>
            <person name="Ye F."/>
            <person name="Su P."/>
            <person name="Kiefer A.F."/>
            <person name="Nichols A."/>
            <person name="Cepeda A.J."/>
            <person name="Yan W."/>
            <person name="Fan B."/>
            <person name="Jiang Y."/>
            <person name="Adhikari A."/>
            <person name="Zheng C.-J."/>
            <person name="Schuster L."/>
            <person name="Cowan T.M."/>
            <person name="Smanski M.J."/>
            <person name="Chevrette M.G."/>
            <person name="De Carvalho L.P.S."/>
            <person name="Shen B."/>
        </authorList>
    </citation>
    <scope>NUCLEOTIDE SEQUENCE [LARGE SCALE GENOMIC DNA]</scope>
    <source>
        <strain evidence="4 5">NPDC020863</strain>
    </source>
</reference>
<dbReference type="PANTHER" id="PTHR30055:SF235">
    <property type="entry name" value="TRANSCRIPTIONAL REGULATORY PROTEIN"/>
    <property type="match status" value="1"/>
</dbReference>
<dbReference type="InterPro" id="IPR036271">
    <property type="entry name" value="Tet_transcr_reg_TetR-rel_C_sf"/>
</dbReference>